<gene>
    <name evidence="1" type="ORF">GCM10007966_15710</name>
</gene>
<sequence length="104" mass="11920">MDRPQYANQTKDDAFLKALAEGGYQVEALARCYFPEGVFVEANHSESVLDATKRLLEDESITLFEAEISHQRYLIRTDILIKHQNHLKLIEIKAKSIDSLTLIE</sequence>
<accession>A0A917JUK9</accession>
<keyword evidence="2" id="KW-1185">Reference proteome</keyword>
<proteinExistence type="predicted"/>
<comment type="caution">
    <text evidence="1">The sequence shown here is derived from an EMBL/GenBank/DDBJ whole genome shotgun (WGS) entry which is preliminary data.</text>
</comment>
<protein>
    <submittedName>
        <fullName evidence="1">Uncharacterized protein</fullName>
    </submittedName>
</protein>
<reference evidence="1" key="2">
    <citation type="submission" date="2020-09" db="EMBL/GenBank/DDBJ databases">
        <authorList>
            <person name="Sun Q."/>
            <person name="Ohkuma M."/>
        </authorList>
    </citation>
    <scope>NUCLEOTIDE SEQUENCE</scope>
    <source>
        <strain evidence="1">JCM 13919</strain>
    </source>
</reference>
<dbReference type="EMBL" id="BMOB01000006">
    <property type="protein sequence ID" value="GGI87831.1"/>
    <property type="molecule type" value="Genomic_DNA"/>
</dbReference>
<name>A0A917JUK9_9GAMM</name>
<dbReference type="Proteomes" id="UP000630149">
    <property type="component" value="Unassembled WGS sequence"/>
</dbReference>
<evidence type="ECO:0000313" key="1">
    <source>
        <dbReference type="EMBL" id="GGI87831.1"/>
    </source>
</evidence>
<reference evidence="1" key="1">
    <citation type="journal article" date="2014" name="Int. J. Syst. Evol. Microbiol.">
        <title>Complete genome sequence of Corynebacterium casei LMG S-19264T (=DSM 44701T), isolated from a smear-ripened cheese.</title>
        <authorList>
            <consortium name="US DOE Joint Genome Institute (JGI-PGF)"/>
            <person name="Walter F."/>
            <person name="Albersmeier A."/>
            <person name="Kalinowski J."/>
            <person name="Ruckert C."/>
        </authorList>
    </citation>
    <scope>NUCLEOTIDE SEQUENCE</scope>
    <source>
        <strain evidence="1">JCM 13919</strain>
    </source>
</reference>
<organism evidence="1 2">
    <name type="scientific">Legionella impletisoli</name>
    <dbReference type="NCBI Taxonomy" id="343510"/>
    <lineage>
        <taxon>Bacteria</taxon>
        <taxon>Pseudomonadati</taxon>
        <taxon>Pseudomonadota</taxon>
        <taxon>Gammaproteobacteria</taxon>
        <taxon>Legionellales</taxon>
        <taxon>Legionellaceae</taxon>
        <taxon>Legionella</taxon>
    </lineage>
</organism>
<dbReference type="RefSeq" id="WP_188668220.1">
    <property type="nucleotide sequence ID" value="NZ_BMOB01000006.1"/>
</dbReference>
<dbReference type="AlphaFoldDB" id="A0A917JUK9"/>
<evidence type="ECO:0000313" key="2">
    <source>
        <dbReference type="Proteomes" id="UP000630149"/>
    </source>
</evidence>